<dbReference type="PANTHER" id="PTHR30006">
    <property type="entry name" value="THIAMINE-BINDING PERIPLASMIC PROTEIN-RELATED"/>
    <property type="match status" value="1"/>
</dbReference>
<dbReference type="RefSeq" id="WP_057026117.1">
    <property type="nucleotide sequence ID" value="NZ_CP104173.1"/>
</dbReference>
<dbReference type="STRING" id="108015.GA0061099_100798"/>
<dbReference type="GO" id="GO:0015888">
    <property type="term" value="P:thiamine transport"/>
    <property type="evidence" value="ECO:0007669"/>
    <property type="project" value="TreeGrafter"/>
</dbReference>
<dbReference type="Gene3D" id="3.40.190.10">
    <property type="entry name" value="Periplasmic binding protein-like II"/>
    <property type="match status" value="2"/>
</dbReference>
<dbReference type="Proteomes" id="UP000051380">
    <property type="component" value="Unassembled WGS sequence"/>
</dbReference>
<dbReference type="Pfam" id="PF13416">
    <property type="entry name" value="SBP_bac_8"/>
    <property type="match status" value="1"/>
</dbReference>
<evidence type="ECO:0000256" key="1">
    <source>
        <dbReference type="ARBA" id="ARBA00004418"/>
    </source>
</evidence>
<accession>A0A0R3CUV5</accession>
<dbReference type="PANTHER" id="PTHR30006:SF3">
    <property type="entry name" value="THIAMINE-BINDING PERIPLASMIC PROTEIN"/>
    <property type="match status" value="1"/>
</dbReference>
<dbReference type="GeneID" id="93174810"/>
<comment type="subcellular location">
    <subcellularLocation>
        <location evidence="1">Periplasm</location>
    </subcellularLocation>
</comment>
<evidence type="ECO:0000313" key="7">
    <source>
        <dbReference type="Proteomes" id="UP000051380"/>
    </source>
</evidence>
<evidence type="ECO:0000256" key="4">
    <source>
        <dbReference type="ARBA" id="ARBA00022729"/>
    </source>
</evidence>
<sequence length="364" mass="40315">MLGMKRWRLSVSVLASALCIAMGTGLAQAQSNVVIMQDPGGGYGDALRKVMYDPFEKATGIKVVTVQEARSGPRIKAQAEAGKAQWDLTFIFDQETKLLGDCCLADIDYSKLSDAAKQTLAAMPDNLKRKKGVALQVIGVGLVYNKDKYKGENVPTSWADFWDVKKFPGRRCMPAWPRFVFEAALMADGVEKSKLYPIDMERALKKVKEIKPHIAKWWTTSAQPPQLLLDGEADMCMAYTGSMSKLALEGAPIELTFNQGFIYYDFFSIPKGAPNYDNALKLLSWRLEPKRAAQLTSTFPVALPSQVVFEAATDKKLARYWANNPDNVSKAIEWSPDYWGATSPAGNSTNEEYGQEKLNALLAQ</sequence>
<reference evidence="6 7" key="1">
    <citation type="submission" date="2015-09" db="EMBL/GenBank/DDBJ databases">
        <title>Draft Genome Sequence of the Strain BR 3267 (Bradyrhizobium yuanmingense) recommended as inoculant for cowpea in Brazil.</title>
        <authorList>
            <person name="Simoes-Araujo J.L."/>
            <person name="Zilli J.E."/>
        </authorList>
    </citation>
    <scope>NUCLEOTIDE SEQUENCE [LARGE SCALE GENOMIC DNA]</scope>
    <source>
        <strain evidence="6 7">BR3267</strain>
    </source>
</reference>
<gene>
    <name evidence="6" type="ORF">AOQ72_08055</name>
</gene>
<evidence type="ECO:0000256" key="2">
    <source>
        <dbReference type="ARBA" id="ARBA00008520"/>
    </source>
</evidence>
<dbReference type="GO" id="GO:0030288">
    <property type="term" value="C:outer membrane-bounded periplasmic space"/>
    <property type="evidence" value="ECO:0007669"/>
    <property type="project" value="TreeGrafter"/>
</dbReference>
<dbReference type="EMBL" id="LJYF01000004">
    <property type="protein sequence ID" value="KRQ01419.1"/>
    <property type="molecule type" value="Genomic_DNA"/>
</dbReference>
<protein>
    <submittedName>
        <fullName evidence="6">Spermidine/putrescine ABC transporter substrate-binding protein</fullName>
    </submittedName>
</protein>
<keyword evidence="4" id="KW-0732">Signal</keyword>
<dbReference type="SUPFAM" id="SSF53850">
    <property type="entry name" value="Periplasmic binding protein-like II"/>
    <property type="match status" value="1"/>
</dbReference>
<dbReference type="AlphaFoldDB" id="A0A0R3CUV5"/>
<evidence type="ECO:0000256" key="3">
    <source>
        <dbReference type="ARBA" id="ARBA00022448"/>
    </source>
</evidence>
<keyword evidence="5" id="KW-0574">Periplasm</keyword>
<organism evidence="6 7">
    <name type="scientific">Bradyrhizobium yuanmingense</name>
    <dbReference type="NCBI Taxonomy" id="108015"/>
    <lineage>
        <taxon>Bacteria</taxon>
        <taxon>Pseudomonadati</taxon>
        <taxon>Pseudomonadota</taxon>
        <taxon>Alphaproteobacteria</taxon>
        <taxon>Hyphomicrobiales</taxon>
        <taxon>Nitrobacteraceae</taxon>
        <taxon>Bradyrhizobium</taxon>
    </lineage>
</organism>
<comment type="similarity">
    <text evidence="2">Belongs to the bacterial solute-binding protein 1 family.</text>
</comment>
<evidence type="ECO:0000313" key="6">
    <source>
        <dbReference type="EMBL" id="KRQ01419.1"/>
    </source>
</evidence>
<proteinExistence type="inferred from homology"/>
<evidence type="ECO:0000256" key="5">
    <source>
        <dbReference type="ARBA" id="ARBA00022764"/>
    </source>
</evidence>
<dbReference type="GO" id="GO:0030975">
    <property type="term" value="F:thiamine binding"/>
    <property type="evidence" value="ECO:0007669"/>
    <property type="project" value="TreeGrafter"/>
</dbReference>
<dbReference type="OrthoDB" id="9815444at2"/>
<dbReference type="GO" id="GO:0030976">
    <property type="term" value="F:thiamine pyrophosphate binding"/>
    <property type="evidence" value="ECO:0007669"/>
    <property type="project" value="TreeGrafter"/>
</dbReference>
<name>A0A0R3CUV5_9BRAD</name>
<comment type="caution">
    <text evidence="6">The sequence shown here is derived from an EMBL/GenBank/DDBJ whole genome shotgun (WGS) entry which is preliminary data.</text>
</comment>
<keyword evidence="3" id="KW-0813">Transport</keyword>
<dbReference type="InterPro" id="IPR006059">
    <property type="entry name" value="SBP"/>
</dbReference>